<comment type="subcellular location">
    <subcellularLocation>
        <location evidence="1 5">Nucleus</location>
    </subcellularLocation>
</comment>
<dbReference type="GO" id="GO:0003697">
    <property type="term" value="F:single-stranded DNA binding"/>
    <property type="evidence" value="ECO:0007669"/>
    <property type="project" value="UniProtKB-UniRule"/>
</dbReference>
<dbReference type="InterPro" id="IPR055207">
    <property type="entry name" value="POLR3C_WHD"/>
</dbReference>
<keyword evidence="2 5" id="KW-0240">DNA-directed RNA polymerase</keyword>
<dbReference type="EMBL" id="OU594943">
    <property type="protein sequence ID" value="CAG9284019.1"/>
    <property type="molecule type" value="Genomic_DNA"/>
</dbReference>
<sequence>MTLSTSSNRGPLGPFLHSTPLMPRPHDPFLGLASHCIRDTFGPTVQLTADALQSRGGESTLRQILSHVKMKTPKPARRLGLKAGSSPTDAVSVRASLMVLIQHSIVTVQYTKQQQGVATYTYKYQAEQAIYIPRYGKYIEYVKKALDATAACVVETLLLAGRLRTVDLILQAVEREDLPKSDRYTDRQMVVDSFWKLTNGGFLQLVEPIKLLSQDDEEEAEFEEVQVPPHKKAKVATSIGTGEDPAAVTILTSNSHYKSTLPVDAVWRVNIRMLHDSIRAFCVGRLVAEVFGHKVQSAGSLVTAALKYRANQEHVEAKKEGLTVAASDISSFAPQDIVHFLPKTVVQGLEKKMGGVTMAVSSAWEELSVVRNPTVVRRVGDDRYEIACSQLVAYLRKRAVHQIVHDRHGEVAARVVSILGKKGWLESDNLASFAMIPAKDTREVLHQLYRSQYVELFQLANSRQHNPAGTIYLWLVHEQRLVQKAIANVASSLWYVRLRRQHQIEIGKDWIERAQQADDTDENDHEMDKVNYEMFCLGLERLDCSTLQLDETLMVLQDF</sequence>
<evidence type="ECO:0000256" key="3">
    <source>
        <dbReference type="ARBA" id="ARBA00023163"/>
    </source>
</evidence>
<dbReference type="Pfam" id="PF22536">
    <property type="entry name" value="WHD_POLR3C"/>
    <property type="match status" value="1"/>
</dbReference>
<organism evidence="7">
    <name type="scientific">Phaeodactylum tricornutum</name>
    <name type="common">Diatom</name>
    <dbReference type="NCBI Taxonomy" id="2850"/>
    <lineage>
        <taxon>Eukaryota</taxon>
        <taxon>Sar</taxon>
        <taxon>Stramenopiles</taxon>
        <taxon>Ochrophyta</taxon>
        <taxon>Bacillariophyta</taxon>
        <taxon>Bacillariophyceae</taxon>
        <taxon>Bacillariophycidae</taxon>
        <taxon>Naviculales</taxon>
        <taxon>Phaeodactylaceae</taxon>
        <taxon>Phaeodactylum</taxon>
    </lineage>
</organism>
<comment type="subunit">
    <text evidence="5">Component of the RNA polymerase III (Pol III) complex consisting of 17 subunits.</text>
</comment>
<evidence type="ECO:0000256" key="1">
    <source>
        <dbReference type="ARBA" id="ARBA00004123"/>
    </source>
</evidence>
<dbReference type="InterPro" id="IPR036388">
    <property type="entry name" value="WH-like_DNA-bd_sf"/>
</dbReference>
<reference evidence="7" key="1">
    <citation type="submission" date="2022-02" db="EMBL/GenBank/DDBJ databases">
        <authorList>
            <person name="Giguere J D."/>
        </authorList>
    </citation>
    <scope>NUCLEOTIDE SEQUENCE</scope>
    <source>
        <strain evidence="7">CCAP 1055/1</strain>
    </source>
</reference>
<comment type="function">
    <text evidence="5">DNA-dependent RNA polymerase catalyzes the transcription of DNA into RNA using the four ribonucleoside triphosphates as substrates. Specific core component of RNA polymerase III which synthesizes small RNAs, such as 5S rRNA and tRNAs.</text>
</comment>
<evidence type="ECO:0000259" key="6">
    <source>
        <dbReference type="Pfam" id="PF22536"/>
    </source>
</evidence>
<dbReference type="Proteomes" id="UP000836788">
    <property type="component" value="Chromosome 2"/>
</dbReference>
<evidence type="ECO:0000256" key="4">
    <source>
        <dbReference type="ARBA" id="ARBA00023242"/>
    </source>
</evidence>
<name>A0A8J9X498_PHATR</name>
<dbReference type="GO" id="GO:0005666">
    <property type="term" value="C:RNA polymerase III complex"/>
    <property type="evidence" value="ECO:0007669"/>
    <property type="project" value="UniProtKB-UniRule"/>
</dbReference>
<feature type="domain" description="DNA-directed RNA polymerase III subunit RPC3 winged-helix" evidence="6">
    <location>
        <begin position="400"/>
        <end position="476"/>
    </location>
</feature>
<proteinExistence type="inferred from homology"/>
<evidence type="ECO:0000313" key="7">
    <source>
        <dbReference type="EMBL" id="CAG9284019.1"/>
    </source>
</evidence>
<dbReference type="InterPro" id="IPR039748">
    <property type="entry name" value="RPC3"/>
</dbReference>
<accession>A0A8J9X498</accession>
<dbReference type="PANTHER" id="PTHR12949:SF0">
    <property type="entry name" value="DNA-DIRECTED RNA POLYMERASE III SUBUNIT RPC3"/>
    <property type="match status" value="1"/>
</dbReference>
<gene>
    <name evidence="7" type="ORF">PTTT1_LOCUS24637</name>
</gene>
<evidence type="ECO:0000256" key="5">
    <source>
        <dbReference type="RuleBase" id="RU367076"/>
    </source>
</evidence>
<protein>
    <recommendedName>
        <fullName evidence="5">DNA-directed RNA polymerase III subunit RPC3</fullName>
        <shortName evidence="5">RNA polymerase III subunit C3</shortName>
    </recommendedName>
</protein>
<keyword evidence="3 5" id="KW-0804">Transcription</keyword>
<keyword evidence="4 5" id="KW-0539">Nucleus</keyword>
<comment type="similarity">
    <text evidence="5">Belongs to the eukaryotic RPC3/POLR3C RNA polymerase subunit family.</text>
</comment>
<dbReference type="AlphaFoldDB" id="A0A8J9X498"/>
<evidence type="ECO:0000256" key="2">
    <source>
        <dbReference type="ARBA" id="ARBA00022478"/>
    </source>
</evidence>
<dbReference type="Gene3D" id="1.10.10.10">
    <property type="entry name" value="Winged helix-like DNA-binding domain superfamily/Winged helix DNA-binding domain"/>
    <property type="match status" value="3"/>
</dbReference>
<dbReference type="PANTHER" id="PTHR12949">
    <property type="entry name" value="RNA POLYMERASE III DNA DIRECTED -RELATED"/>
    <property type="match status" value="1"/>
</dbReference>